<keyword evidence="3" id="KW-0808">Transferase</keyword>
<dbReference type="CDD" id="cd06442">
    <property type="entry name" value="DPM1_like"/>
    <property type="match status" value="1"/>
</dbReference>
<dbReference type="GO" id="GO:0009247">
    <property type="term" value="P:glycolipid biosynthetic process"/>
    <property type="evidence" value="ECO:0007669"/>
    <property type="project" value="TreeGrafter"/>
</dbReference>
<dbReference type="InterPro" id="IPR001173">
    <property type="entry name" value="Glyco_trans_2-like"/>
</dbReference>
<evidence type="ECO:0000256" key="2">
    <source>
        <dbReference type="ARBA" id="ARBA00022676"/>
    </source>
</evidence>
<dbReference type="PANTHER" id="PTHR43398:SF1">
    <property type="entry name" value="DOLICHOL-PHOSPHATE MANNOSYLTRANSFERASE SUBUNIT 1"/>
    <property type="match status" value="1"/>
</dbReference>
<dbReference type="SUPFAM" id="SSF53448">
    <property type="entry name" value="Nucleotide-diphospho-sugar transferases"/>
    <property type="match status" value="1"/>
</dbReference>
<evidence type="ECO:0000313" key="5">
    <source>
        <dbReference type="EMBL" id="OGF08868.1"/>
    </source>
</evidence>
<proteinExistence type="inferred from homology"/>
<dbReference type="PANTHER" id="PTHR43398">
    <property type="entry name" value="DOLICHOL-PHOSPHATE MANNOSYLTRANSFERASE SUBUNIT 1"/>
    <property type="match status" value="1"/>
</dbReference>
<comment type="caution">
    <text evidence="5">The sequence shown here is derived from an EMBL/GenBank/DDBJ whole genome shotgun (WGS) entry which is preliminary data.</text>
</comment>
<evidence type="ECO:0000313" key="6">
    <source>
        <dbReference type="Proteomes" id="UP000177230"/>
    </source>
</evidence>
<keyword evidence="2" id="KW-0328">Glycosyltransferase</keyword>
<dbReference type="GO" id="GO:0004582">
    <property type="term" value="F:dolichyl-phosphate beta-D-mannosyltransferase activity"/>
    <property type="evidence" value="ECO:0007669"/>
    <property type="project" value="InterPro"/>
</dbReference>
<name>A0A1F5R307_9BACT</name>
<organism evidence="5 6">
    <name type="scientific">Candidatus Edwardsbacteria bacterium GWF2_54_11</name>
    <dbReference type="NCBI Taxonomy" id="1817851"/>
    <lineage>
        <taxon>Bacteria</taxon>
        <taxon>Candidatus Edwardsiibacteriota</taxon>
    </lineage>
</organism>
<protein>
    <recommendedName>
        <fullName evidence="4">Glycosyltransferase 2-like domain-containing protein</fullName>
    </recommendedName>
</protein>
<dbReference type="InterPro" id="IPR029044">
    <property type="entry name" value="Nucleotide-diphossugar_trans"/>
</dbReference>
<dbReference type="AlphaFoldDB" id="A0A1F5R307"/>
<dbReference type="Gene3D" id="3.90.550.10">
    <property type="entry name" value="Spore Coat Polysaccharide Biosynthesis Protein SpsA, Chain A"/>
    <property type="match status" value="1"/>
</dbReference>
<evidence type="ECO:0000259" key="4">
    <source>
        <dbReference type="Pfam" id="PF00535"/>
    </source>
</evidence>
<comment type="similarity">
    <text evidence="1">Belongs to the glycosyltransferase 2 family.</text>
</comment>
<dbReference type="EMBL" id="MFFM01000046">
    <property type="protein sequence ID" value="OGF08868.1"/>
    <property type="molecule type" value="Genomic_DNA"/>
</dbReference>
<feature type="domain" description="Glycosyltransferase 2-like" evidence="4">
    <location>
        <begin position="5"/>
        <end position="169"/>
    </location>
</feature>
<dbReference type="GO" id="GO:0016020">
    <property type="term" value="C:membrane"/>
    <property type="evidence" value="ECO:0007669"/>
    <property type="project" value="GOC"/>
</dbReference>
<dbReference type="FunFam" id="3.90.550.10:FF:000122">
    <property type="entry name" value="Dolichol-phosphate mannosyltransferase subunit 1"/>
    <property type="match status" value="1"/>
</dbReference>
<dbReference type="Proteomes" id="UP000177230">
    <property type="component" value="Unassembled WGS sequence"/>
</dbReference>
<evidence type="ECO:0000256" key="3">
    <source>
        <dbReference type="ARBA" id="ARBA00022679"/>
    </source>
</evidence>
<accession>A0A1F5R307</accession>
<evidence type="ECO:0000256" key="1">
    <source>
        <dbReference type="ARBA" id="ARBA00006739"/>
    </source>
</evidence>
<dbReference type="Pfam" id="PF00535">
    <property type="entry name" value="Glycos_transf_2"/>
    <property type="match status" value="1"/>
</dbReference>
<dbReference type="InterPro" id="IPR039528">
    <property type="entry name" value="DPM1-like"/>
</dbReference>
<gene>
    <name evidence="5" type="ORF">A2024_01170</name>
</gene>
<sequence>MRTMVMIPTYCEAENIERLIGQIFDHVSQVDILVVDDNSPDGTGRIIDKLSAENPRVHILHRKKLRGRGLAGIAGLRYALNWGAEAVVEMDADFSHDPKYLPSLLEGLNQADVVLGSRFVQGGADVGRGWLRHAVTVFANWYIRLVLRIKIRDCTSGYRVFKREVLEAIDVDSLISRGPAIVQEILYSSILSGFKIKEVPIVFIDRQRGNSSFNFRIMYEGFMMIPILRYLAKSEKWGQLR</sequence>
<reference evidence="5 6" key="1">
    <citation type="journal article" date="2016" name="Nat. Commun.">
        <title>Thousands of microbial genomes shed light on interconnected biogeochemical processes in an aquifer system.</title>
        <authorList>
            <person name="Anantharaman K."/>
            <person name="Brown C.T."/>
            <person name="Hug L.A."/>
            <person name="Sharon I."/>
            <person name="Castelle C.J."/>
            <person name="Probst A.J."/>
            <person name="Thomas B.C."/>
            <person name="Singh A."/>
            <person name="Wilkins M.J."/>
            <person name="Karaoz U."/>
            <person name="Brodie E.L."/>
            <person name="Williams K.H."/>
            <person name="Hubbard S.S."/>
            <person name="Banfield J.F."/>
        </authorList>
    </citation>
    <scope>NUCLEOTIDE SEQUENCE [LARGE SCALE GENOMIC DNA]</scope>
</reference>